<reference evidence="4" key="1">
    <citation type="submission" date="2023-07" db="EMBL/GenBank/DDBJ databases">
        <title>Black Yeasts Isolated from many extreme environments.</title>
        <authorList>
            <person name="Coleine C."/>
            <person name="Stajich J.E."/>
            <person name="Selbmann L."/>
        </authorList>
    </citation>
    <scope>NUCLEOTIDE SEQUENCE</scope>
    <source>
        <strain evidence="4">CCFEE 5485</strain>
    </source>
</reference>
<accession>A0AAE0WKZ4</accession>
<dbReference type="Proteomes" id="UP001274830">
    <property type="component" value="Unassembled WGS sequence"/>
</dbReference>
<gene>
    <name evidence="4" type="ORF">LTR78_006556</name>
</gene>
<comment type="caution">
    <text evidence="4">The sequence shown here is derived from an EMBL/GenBank/DDBJ whole genome shotgun (WGS) entry which is preliminary data.</text>
</comment>
<dbReference type="PANTHER" id="PTHR43180">
    <property type="entry name" value="3-OXOACYL-(ACYL-CARRIER-PROTEIN) REDUCTASE (AFU_ORTHOLOGUE AFUA_6G11210)"/>
    <property type="match status" value="1"/>
</dbReference>
<dbReference type="PANTHER" id="PTHR43180:SF10">
    <property type="entry name" value="NAD(P)-BINDING PROTEIN"/>
    <property type="match status" value="1"/>
</dbReference>
<evidence type="ECO:0000313" key="5">
    <source>
        <dbReference type="Proteomes" id="UP001274830"/>
    </source>
</evidence>
<dbReference type="EMBL" id="JAUTXT010000024">
    <property type="protein sequence ID" value="KAK3673651.1"/>
    <property type="molecule type" value="Genomic_DNA"/>
</dbReference>
<dbReference type="AlphaFoldDB" id="A0AAE0WKZ4"/>
<dbReference type="Pfam" id="PF00106">
    <property type="entry name" value="adh_short"/>
    <property type="match status" value="1"/>
</dbReference>
<dbReference type="Gene3D" id="3.40.50.720">
    <property type="entry name" value="NAD(P)-binding Rossmann-like Domain"/>
    <property type="match status" value="1"/>
</dbReference>
<keyword evidence="2" id="KW-0560">Oxidoreductase</keyword>
<dbReference type="SUPFAM" id="SSF51735">
    <property type="entry name" value="NAD(P)-binding Rossmann-fold domains"/>
    <property type="match status" value="1"/>
</dbReference>
<keyword evidence="5" id="KW-1185">Reference proteome</keyword>
<dbReference type="InterPro" id="IPR002347">
    <property type="entry name" value="SDR_fam"/>
</dbReference>
<name>A0AAE0WKZ4_9PEZI</name>
<comment type="similarity">
    <text evidence="1 3">Belongs to the short-chain dehydrogenases/reductases (SDR) family.</text>
</comment>
<evidence type="ECO:0000256" key="1">
    <source>
        <dbReference type="ARBA" id="ARBA00006484"/>
    </source>
</evidence>
<dbReference type="GO" id="GO:0016491">
    <property type="term" value="F:oxidoreductase activity"/>
    <property type="evidence" value="ECO:0007669"/>
    <property type="project" value="UniProtKB-KW"/>
</dbReference>
<sequence length="266" mass="28059">MTGGSSGIGLATTNLLLDHGAIVVSGDIHECPLKHKNLASHIANVVDWSSLSALFDKAKDQHGRIDHVFANAGISGRADYVNPRLNEQGKLLEPDHTTLDTNLKAVINTAYLAIHHFKSQSPPTGSIVCTASIAAVQHFRAVDYAAAKHGVLGLVRGLIPALAADSVPVRVNAIAPHWTTSGMVPAALLDAIGQASQGPEAVARAVALLMADESRQGQLVMSREGKHFEIGQRLNEVTDELTGTAEELNGTTEKLVAFARQHGQAS</sequence>
<evidence type="ECO:0000256" key="2">
    <source>
        <dbReference type="ARBA" id="ARBA00023002"/>
    </source>
</evidence>
<protein>
    <submittedName>
        <fullName evidence="4">Uncharacterized protein</fullName>
    </submittedName>
</protein>
<dbReference type="PRINTS" id="PR00081">
    <property type="entry name" value="GDHRDH"/>
</dbReference>
<proteinExistence type="inferred from homology"/>
<dbReference type="InterPro" id="IPR036291">
    <property type="entry name" value="NAD(P)-bd_dom_sf"/>
</dbReference>
<dbReference type="PRINTS" id="PR00080">
    <property type="entry name" value="SDRFAMILY"/>
</dbReference>
<evidence type="ECO:0000256" key="3">
    <source>
        <dbReference type="RuleBase" id="RU000363"/>
    </source>
</evidence>
<evidence type="ECO:0000313" key="4">
    <source>
        <dbReference type="EMBL" id="KAK3673651.1"/>
    </source>
</evidence>
<organism evidence="4 5">
    <name type="scientific">Recurvomyces mirabilis</name>
    <dbReference type="NCBI Taxonomy" id="574656"/>
    <lineage>
        <taxon>Eukaryota</taxon>
        <taxon>Fungi</taxon>
        <taxon>Dikarya</taxon>
        <taxon>Ascomycota</taxon>
        <taxon>Pezizomycotina</taxon>
        <taxon>Dothideomycetes</taxon>
        <taxon>Dothideomycetidae</taxon>
        <taxon>Mycosphaerellales</taxon>
        <taxon>Teratosphaeriaceae</taxon>
        <taxon>Recurvomyces</taxon>
    </lineage>
</organism>